<feature type="compositionally biased region" description="Basic and acidic residues" evidence="1">
    <location>
        <begin position="853"/>
        <end position="863"/>
    </location>
</feature>
<gene>
    <name evidence="2" type="ORF">ADUPG1_006844</name>
</gene>
<feature type="compositionally biased region" description="Basic residues" evidence="1">
    <location>
        <begin position="32"/>
        <end position="41"/>
    </location>
</feature>
<keyword evidence="3" id="KW-1185">Reference proteome</keyword>
<feature type="compositionally biased region" description="Basic residues" evidence="1">
    <location>
        <begin position="9"/>
        <end position="18"/>
    </location>
</feature>
<name>A0ABQ5KPD7_9EUKA</name>
<dbReference type="EMBL" id="BQXS01010049">
    <property type="protein sequence ID" value="GKT32770.1"/>
    <property type="molecule type" value="Genomic_DNA"/>
</dbReference>
<feature type="compositionally biased region" description="Low complexity" evidence="1">
    <location>
        <begin position="730"/>
        <end position="743"/>
    </location>
</feature>
<feature type="compositionally biased region" description="Low complexity" evidence="1">
    <location>
        <begin position="1090"/>
        <end position="1102"/>
    </location>
</feature>
<dbReference type="Proteomes" id="UP001057375">
    <property type="component" value="Unassembled WGS sequence"/>
</dbReference>
<evidence type="ECO:0000313" key="2">
    <source>
        <dbReference type="EMBL" id="GKT32770.1"/>
    </source>
</evidence>
<organism evidence="2 3">
    <name type="scientific">Aduncisulcus paluster</name>
    <dbReference type="NCBI Taxonomy" id="2918883"/>
    <lineage>
        <taxon>Eukaryota</taxon>
        <taxon>Metamonada</taxon>
        <taxon>Carpediemonas-like organisms</taxon>
        <taxon>Aduncisulcus</taxon>
    </lineage>
</organism>
<accession>A0ABQ5KPD7</accession>
<sequence length="1171" mass="130539">MVERDGKILLKKRRRRSDRVKSSSSSTAGSKSKSKSRRSSNNKHDYPPSPTYDAFTGASRVLAAESIDFSSPQGDRRCTTMDIRVDSPVSPGTPGLDLTPFSPDNSSVGPSPFSSPIPPSIELLPDDLVLRDSLEPIKISPTNSPFTTPSSSCNALSSLVQVTSIPPKEKEDHDGSVATVSHAIVTRDDVPCVVPLFTSPPKVPSNVFSNALSLCLYILQVCTLSVSDAVRLPRDRGMLLYTLHLLSRLFGMGGVQEGIVGRRKRLMSQSHRSHGHSSSWNNQTEYEHIKKSVDSVLNSSSYLPSSKSSKHSSVTSQRVSDIVSFYSPMTLLTLMEPALIAAGGLNSVANTVASICCALSSHRQAKDCLIQALNALRSLLLCGASVDEVLKNGLLSCCRCVVGKGQNLETLKFVSVFEGVFLSKKNLLTLLSPLSPLFTVLLSYLHAMCTVEDAPFNAMLHYRNFAPLLLLSRVLRYKDFAKVLIMKHDIINMLFAACRGNGLYHHPTDNTDLWSALSLCIHTLLGHSFALKIFIRERYAAGLVRDLLSVHPHHLIQVPSACSFVWLLIDVVTMPDILDSLRKEDCVCLLELICSILMIGNSLVDMDDKWKEEASQMRKSYYKSMTEEMSCEYYSSQDTSLPALPRSFGHSPLWMDICTRLVQHIHSNVQYIDMFGLVLFKMLKLSLRRSKQGTMDVFRYVQFGSMPDALISGSKFSKEHKSHRSQQQCGGVSSNTSYSGSSSIIPRKSDEFIYGGVTSAPSTSRLPAFASLLPLSSYAPSSLTCDYVNECVTSVRERERLEREREEWQMEKEREWERQKEREQEVETPSIEKSFEAVDIQNSPSPSPFIPRSPDKSSSKDKVNISQSSSFVAAKDDHTTKEKETQHESSMPKLEERAISLSPTKSPSSTQASLISLSSVVTKLRGGGMMLGIWDRLKEEKKMRRSIASKQADLHQKQCSSCGSTDASMIPQQYEWRQPSGHPSSYGYQSPRLPSSLHHQIPITPSMSTNPLRSSLTNISSSLPLCSSSSRVHLSSAFMTSLPLPPVHEIAEMLWRLSLASPSFMGRLCTSSWKNVLYKIGRDYGSGSFSRYSRNRSSSRTGKNGSKSSRKFNIVERQRWILVRERWMIERERRGEGLDGVKKTKSGTWEKWKLFELLYHRGRTEWMGSIV</sequence>
<protein>
    <submittedName>
        <fullName evidence="2">Uncharacterized protein</fullName>
    </submittedName>
</protein>
<evidence type="ECO:0000313" key="3">
    <source>
        <dbReference type="Proteomes" id="UP001057375"/>
    </source>
</evidence>
<proteinExistence type="predicted"/>
<reference evidence="2" key="1">
    <citation type="submission" date="2022-03" db="EMBL/GenBank/DDBJ databases">
        <title>Draft genome sequence of Aduncisulcus paluster, a free-living microaerophilic Fornicata.</title>
        <authorList>
            <person name="Yuyama I."/>
            <person name="Kume K."/>
            <person name="Tamura T."/>
            <person name="Inagaki Y."/>
            <person name="Hashimoto T."/>
        </authorList>
    </citation>
    <scope>NUCLEOTIDE SEQUENCE</scope>
    <source>
        <strain evidence="2">NY0171</strain>
    </source>
</reference>
<feature type="region of interest" description="Disordered" evidence="1">
    <location>
        <begin position="798"/>
        <end position="913"/>
    </location>
</feature>
<comment type="caution">
    <text evidence="2">The sequence shown here is derived from an EMBL/GenBank/DDBJ whole genome shotgun (WGS) entry which is preliminary data.</text>
</comment>
<feature type="region of interest" description="Disordered" evidence="1">
    <location>
        <begin position="83"/>
        <end position="118"/>
    </location>
</feature>
<evidence type="ECO:0000256" key="1">
    <source>
        <dbReference type="SAM" id="MobiDB-lite"/>
    </source>
</evidence>
<feature type="compositionally biased region" description="Basic and acidic residues" evidence="1">
    <location>
        <begin position="798"/>
        <end position="825"/>
    </location>
</feature>
<feature type="region of interest" description="Disordered" evidence="1">
    <location>
        <begin position="1090"/>
        <end position="1109"/>
    </location>
</feature>
<feature type="compositionally biased region" description="Low complexity" evidence="1">
    <location>
        <begin position="22"/>
        <end position="31"/>
    </location>
</feature>
<feature type="compositionally biased region" description="Basic and acidic residues" evidence="1">
    <location>
        <begin position="874"/>
        <end position="887"/>
    </location>
</feature>
<feature type="region of interest" description="Disordered" evidence="1">
    <location>
        <begin position="1"/>
        <end position="54"/>
    </location>
</feature>
<feature type="region of interest" description="Disordered" evidence="1">
    <location>
        <begin position="723"/>
        <end position="743"/>
    </location>
</feature>